<reference evidence="9 10" key="1">
    <citation type="submission" date="2019-09" db="EMBL/GenBank/DDBJ databases">
        <title>Actinomadura physcomitrii sp. nov., a novel actinomycete isolated from moss [Physcomitrium sphaericum (Ludw) Fuernr].</title>
        <authorList>
            <person name="Liu C."/>
            <person name="Zhuang X."/>
        </authorList>
    </citation>
    <scope>NUCLEOTIDE SEQUENCE [LARGE SCALE GENOMIC DNA]</scope>
    <source>
        <strain evidence="9 10">CYP1-1B</strain>
    </source>
</reference>
<dbReference type="RefSeq" id="WP_151541093.1">
    <property type="nucleotide sequence ID" value="NZ_WBMR01000042.1"/>
</dbReference>
<dbReference type="PANTHER" id="PTHR44936:SF10">
    <property type="entry name" value="SENSOR PROTEIN RSTB"/>
    <property type="match status" value="1"/>
</dbReference>
<feature type="compositionally biased region" description="Basic and acidic residues" evidence="7">
    <location>
        <begin position="24"/>
        <end position="37"/>
    </location>
</feature>
<evidence type="ECO:0000256" key="6">
    <source>
        <dbReference type="ARBA" id="ARBA00022840"/>
    </source>
</evidence>
<evidence type="ECO:0000256" key="2">
    <source>
        <dbReference type="ARBA" id="ARBA00012438"/>
    </source>
</evidence>
<dbReference type="InterPro" id="IPR050980">
    <property type="entry name" value="2C_sensor_his_kinase"/>
</dbReference>
<feature type="region of interest" description="Disordered" evidence="7">
    <location>
        <begin position="246"/>
        <end position="278"/>
    </location>
</feature>
<comment type="catalytic activity">
    <reaction evidence="1">
        <text>ATP + protein L-histidine = ADP + protein N-phospho-L-histidine.</text>
        <dbReference type="EC" id="2.7.13.3"/>
    </reaction>
</comment>
<evidence type="ECO:0000259" key="8">
    <source>
        <dbReference type="PROSITE" id="PS50109"/>
    </source>
</evidence>
<dbReference type="EC" id="2.7.13.3" evidence="2"/>
<dbReference type="Gene3D" id="3.30.565.10">
    <property type="entry name" value="Histidine kinase-like ATPase, C-terminal domain"/>
    <property type="match status" value="1"/>
</dbReference>
<dbReference type="Proteomes" id="UP000483004">
    <property type="component" value="Unassembled WGS sequence"/>
</dbReference>
<dbReference type="SMART" id="SM00387">
    <property type="entry name" value="HATPase_c"/>
    <property type="match status" value="1"/>
</dbReference>
<evidence type="ECO:0000256" key="1">
    <source>
        <dbReference type="ARBA" id="ARBA00000085"/>
    </source>
</evidence>
<dbReference type="PANTHER" id="PTHR44936">
    <property type="entry name" value="SENSOR PROTEIN CREC"/>
    <property type="match status" value="1"/>
</dbReference>
<feature type="domain" description="Histidine kinase" evidence="8">
    <location>
        <begin position="56"/>
        <end position="251"/>
    </location>
</feature>
<organism evidence="9 10">
    <name type="scientific">Actinomadura montaniterrae</name>
    <dbReference type="NCBI Taxonomy" id="1803903"/>
    <lineage>
        <taxon>Bacteria</taxon>
        <taxon>Bacillati</taxon>
        <taxon>Actinomycetota</taxon>
        <taxon>Actinomycetes</taxon>
        <taxon>Streptosporangiales</taxon>
        <taxon>Thermomonosporaceae</taxon>
        <taxon>Actinomadura</taxon>
    </lineage>
</organism>
<name>A0A6L3VTD8_9ACTN</name>
<dbReference type="Pfam" id="PF02518">
    <property type="entry name" value="HATPase_c"/>
    <property type="match status" value="1"/>
</dbReference>
<dbReference type="InterPro" id="IPR005467">
    <property type="entry name" value="His_kinase_dom"/>
</dbReference>
<dbReference type="SUPFAM" id="SSF55874">
    <property type="entry name" value="ATPase domain of HSP90 chaperone/DNA topoisomerase II/histidine kinase"/>
    <property type="match status" value="1"/>
</dbReference>
<dbReference type="GO" id="GO:0004673">
    <property type="term" value="F:protein histidine kinase activity"/>
    <property type="evidence" value="ECO:0007669"/>
    <property type="project" value="UniProtKB-EC"/>
</dbReference>
<dbReference type="PROSITE" id="PS50109">
    <property type="entry name" value="HIS_KIN"/>
    <property type="match status" value="1"/>
</dbReference>
<protein>
    <recommendedName>
        <fullName evidence="2">histidine kinase</fullName>
        <ecNumber evidence="2">2.7.13.3</ecNumber>
    </recommendedName>
</protein>
<dbReference type="EMBL" id="WBMR01000042">
    <property type="protein sequence ID" value="KAB2380751.1"/>
    <property type="molecule type" value="Genomic_DNA"/>
</dbReference>
<keyword evidence="4" id="KW-0547">Nucleotide-binding</keyword>
<dbReference type="InterPro" id="IPR003594">
    <property type="entry name" value="HATPase_dom"/>
</dbReference>
<evidence type="ECO:0000313" key="9">
    <source>
        <dbReference type="EMBL" id="KAB2380751.1"/>
    </source>
</evidence>
<feature type="compositionally biased region" description="Basic and acidic residues" evidence="7">
    <location>
        <begin position="265"/>
        <end position="278"/>
    </location>
</feature>
<keyword evidence="6" id="KW-0067">ATP-binding</keyword>
<dbReference type="OrthoDB" id="3474644at2"/>
<evidence type="ECO:0000256" key="5">
    <source>
        <dbReference type="ARBA" id="ARBA00022777"/>
    </source>
</evidence>
<evidence type="ECO:0000313" key="10">
    <source>
        <dbReference type="Proteomes" id="UP000483004"/>
    </source>
</evidence>
<dbReference type="GO" id="GO:0005524">
    <property type="term" value="F:ATP binding"/>
    <property type="evidence" value="ECO:0007669"/>
    <property type="project" value="UniProtKB-KW"/>
</dbReference>
<evidence type="ECO:0000256" key="4">
    <source>
        <dbReference type="ARBA" id="ARBA00022741"/>
    </source>
</evidence>
<gene>
    <name evidence="9" type="ORF">F9B16_17200</name>
</gene>
<evidence type="ECO:0000256" key="3">
    <source>
        <dbReference type="ARBA" id="ARBA00022679"/>
    </source>
</evidence>
<accession>A0A6L3VTD8</accession>
<dbReference type="AlphaFoldDB" id="A0A6L3VTD8"/>
<keyword evidence="3" id="KW-0808">Transferase</keyword>
<proteinExistence type="predicted"/>
<dbReference type="InterPro" id="IPR036890">
    <property type="entry name" value="HATPase_C_sf"/>
</dbReference>
<feature type="compositionally biased region" description="Low complexity" evidence="7">
    <location>
        <begin position="1"/>
        <end position="22"/>
    </location>
</feature>
<comment type="caution">
    <text evidence="9">The sequence shown here is derived from an EMBL/GenBank/DDBJ whole genome shotgun (WGS) entry which is preliminary data.</text>
</comment>
<feature type="region of interest" description="Disordered" evidence="7">
    <location>
        <begin position="1"/>
        <end position="48"/>
    </location>
</feature>
<sequence>MINGRSRSSPGAGAGVGTLAAAPVREDGRTAAREPVRPDPPAVPETAGEHALWKRRLRHDIRHELGTIIMLASAVVVAEDVGDGSRARIEQLLGETRWLDHLLRRLDEDDDDQPMPSPERIRVDELTAEVVTGMRLATPHEVCFGGGEAWAHMDPVALWRAVRNVLDNACRVAEGRVNVHVEADQGWVVIQVDDDGPGFGAGPDGSGARRGLASLGLGIVHDLISGYGGSLEIRTCEMGGARVRMLLPSAPPPREPAPLDQASPDEAHPHPDDWRPHP</sequence>
<keyword evidence="5 9" id="KW-0418">Kinase</keyword>
<keyword evidence="10" id="KW-1185">Reference proteome</keyword>
<evidence type="ECO:0000256" key="7">
    <source>
        <dbReference type="SAM" id="MobiDB-lite"/>
    </source>
</evidence>